<accession>A0ABS0XM41</accession>
<evidence type="ECO:0000313" key="7">
    <source>
        <dbReference type="Proteomes" id="UP000640426"/>
    </source>
</evidence>
<feature type="chain" id="PRO_5045401572" evidence="5">
    <location>
        <begin position="29"/>
        <end position="419"/>
    </location>
</feature>
<feature type="signal peptide" evidence="5">
    <location>
        <begin position="1"/>
        <end position="28"/>
    </location>
</feature>
<protein>
    <submittedName>
        <fullName evidence="6">Extracellular solute-binding protein</fullName>
    </submittedName>
</protein>
<dbReference type="RefSeq" id="WP_199035653.1">
    <property type="nucleotide sequence ID" value="NZ_JAELXS010000002.1"/>
</dbReference>
<comment type="subcellular location">
    <subcellularLocation>
        <location evidence="1">Periplasm</location>
    </subcellularLocation>
</comment>
<comment type="similarity">
    <text evidence="2">Belongs to the bacterial solute-binding protein 1 family.</text>
</comment>
<proteinExistence type="inferred from homology"/>
<dbReference type="EMBL" id="JAELXS010000002">
    <property type="protein sequence ID" value="MBJ6121090.1"/>
    <property type="molecule type" value="Genomic_DNA"/>
</dbReference>
<organism evidence="6 7">
    <name type="scientific">Sphingomonas mollis</name>
    <dbReference type="NCBI Taxonomy" id="2795726"/>
    <lineage>
        <taxon>Bacteria</taxon>
        <taxon>Pseudomonadati</taxon>
        <taxon>Pseudomonadota</taxon>
        <taxon>Alphaproteobacteria</taxon>
        <taxon>Sphingomonadales</taxon>
        <taxon>Sphingomonadaceae</taxon>
        <taxon>Sphingomonas</taxon>
    </lineage>
</organism>
<keyword evidence="4 5" id="KW-0732">Signal</keyword>
<dbReference type="PANTHER" id="PTHR43649:SF34">
    <property type="entry name" value="ABC TRANSPORTER PERIPLASMIC-BINDING PROTEIN YCJN-RELATED"/>
    <property type="match status" value="1"/>
</dbReference>
<evidence type="ECO:0000256" key="4">
    <source>
        <dbReference type="ARBA" id="ARBA00022729"/>
    </source>
</evidence>
<keyword evidence="3" id="KW-0813">Transport</keyword>
<dbReference type="Pfam" id="PF13416">
    <property type="entry name" value="SBP_bac_8"/>
    <property type="match status" value="1"/>
</dbReference>
<evidence type="ECO:0000256" key="2">
    <source>
        <dbReference type="ARBA" id="ARBA00008520"/>
    </source>
</evidence>
<evidence type="ECO:0000313" key="6">
    <source>
        <dbReference type="EMBL" id="MBJ6121090.1"/>
    </source>
</evidence>
<dbReference type="Gene3D" id="3.40.190.10">
    <property type="entry name" value="Periplasmic binding protein-like II"/>
    <property type="match status" value="2"/>
</dbReference>
<evidence type="ECO:0000256" key="5">
    <source>
        <dbReference type="SAM" id="SignalP"/>
    </source>
</evidence>
<evidence type="ECO:0000256" key="3">
    <source>
        <dbReference type="ARBA" id="ARBA00022448"/>
    </source>
</evidence>
<keyword evidence="7" id="KW-1185">Reference proteome</keyword>
<sequence>MEGQTLDWTRRSALGLLPAIALSACAGAARDQPLRFWAMSYEGDYSPLLMPPFTAATGIPVEVQSLPTTASHEKLLTAQAGGAMPDVLMLFNGWIQEFATIGAIAPVPTPALVADMFPGVLAATRIKGRDYAVPWSVAPQVQFYRRDILRQAGYETPPGDWDGWRTMARAIKRRRPDDFVFMMLLNWPTALINMLSQAGAVLLRDRDTRGNFQTTEARMTFAYYASLFADGFAPRALSTEVQDPVAAFAQGFFAIWPSGPPTLLDFKRRANELPVDRWSTARIAGPHGPGRLSGLSTSLCVSTTTSRPAEAWALVRHLSSASSELRYQRLIGNLPARASAWSSPQLAAPVLAPFAEQMREPAFSPPVIEWERIQIEIQLAAERVVRGLQTIDQALAALDTRVDRLLAKRRALVEAGKLA</sequence>
<evidence type="ECO:0000256" key="1">
    <source>
        <dbReference type="ARBA" id="ARBA00004418"/>
    </source>
</evidence>
<comment type="caution">
    <text evidence="6">The sequence shown here is derived from an EMBL/GenBank/DDBJ whole genome shotgun (WGS) entry which is preliminary data.</text>
</comment>
<dbReference type="PANTHER" id="PTHR43649">
    <property type="entry name" value="ARABINOSE-BINDING PROTEIN-RELATED"/>
    <property type="match status" value="1"/>
</dbReference>
<gene>
    <name evidence="6" type="ORF">JAO74_04705</name>
</gene>
<reference evidence="7" key="1">
    <citation type="submission" date="2020-12" db="EMBL/GenBank/DDBJ databases">
        <title>Hymenobacter sp.</title>
        <authorList>
            <person name="Kim M.K."/>
        </authorList>
    </citation>
    <scope>NUCLEOTIDE SEQUENCE [LARGE SCALE GENOMIC DNA]</scope>
    <source>
        <strain evidence="7">BT553</strain>
    </source>
</reference>
<dbReference type="InterPro" id="IPR006059">
    <property type="entry name" value="SBP"/>
</dbReference>
<dbReference type="InterPro" id="IPR050490">
    <property type="entry name" value="Bact_solute-bd_prot1"/>
</dbReference>
<dbReference type="Proteomes" id="UP000640426">
    <property type="component" value="Unassembled WGS sequence"/>
</dbReference>
<dbReference type="SUPFAM" id="SSF53850">
    <property type="entry name" value="Periplasmic binding protein-like II"/>
    <property type="match status" value="1"/>
</dbReference>
<name>A0ABS0XM41_9SPHN</name>